<accession>A0A812IB49</accession>
<dbReference type="InterPro" id="IPR013762">
    <property type="entry name" value="Integrase-like_cat_sf"/>
</dbReference>
<dbReference type="Gene3D" id="1.10.443.10">
    <property type="entry name" value="Intergrase catalytic core"/>
    <property type="match status" value="1"/>
</dbReference>
<sequence>MVAVRRETFADTLALLRAHDMTHVAPHLARMKIVTPTQLREAPWATILEVARNGPDLEKLCLITGRPAPGPHSLPRARQDFPIIAPSARGSLAAAKAAASPALRQQALSTLHQLEYAATTQRTRSSRWKSWCTLAEAWDLPPIPITTNLVDAIGASLRFGGYKSAKQLFSQAAQEHVARSGEALPEAVRLRMKQVERAVERGRGPAAAKDSFVLEDFERVDLERPFPEASAWLDSVQAAVDVIVICCWWMFRGIEAAAARLQHAWTEQTVHGRLAFITLPCHKTDTVGMCVTRSHVCSCHRSARLCPYHALHRHLVRVRRWTPDPDAFLFPGREGAMSHTEIIDLFRAAIRLTGCQMTRPGPRADLLQKFNEHACRVSGAQFLTRFMRFPLETVQLIGRWGSDAVKLYVQETPLCHVNELFDGYPIQRPAQVRELVEHYLETLRTKFWVVNTTTKCIHIPGVPEVATENIHWHTICGWPYGLAPHRKEYKLPLGQRCKRCFRADELRAAADAASDDELLPVADA</sequence>
<dbReference type="GO" id="GO:0015074">
    <property type="term" value="P:DNA integration"/>
    <property type="evidence" value="ECO:0007669"/>
    <property type="project" value="InterPro"/>
</dbReference>
<keyword evidence="3" id="KW-1185">Reference proteome</keyword>
<dbReference type="OrthoDB" id="446865at2759"/>
<evidence type="ECO:0000313" key="3">
    <source>
        <dbReference type="Proteomes" id="UP000604046"/>
    </source>
</evidence>
<organism evidence="2 3">
    <name type="scientific">Symbiodinium natans</name>
    <dbReference type="NCBI Taxonomy" id="878477"/>
    <lineage>
        <taxon>Eukaryota</taxon>
        <taxon>Sar</taxon>
        <taxon>Alveolata</taxon>
        <taxon>Dinophyceae</taxon>
        <taxon>Suessiales</taxon>
        <taxon>Symbiodiniaceae</taxon>
        <taxon>Symbiodinium</taxon>
    </lineage>
</organism>
<dbReference type="GO" id="GO:0006310">
    <property type="term" value="P:DNA recombination"/>
    <property type="evidence" value="ECO:0007669"/>
    <property type="project" value="UniProtKB-KW"/>
</dbReference>
<reference evidence="2" key="1">
    <citation type="submission" date="2021-02" db="EMBL/GenBank/DDBJ databases">
        <authorList>
            <person name="Dougan E. K."/>
            <person name="Rhodes N."/>
            <person name="Thang M."/>
            <person name="Chan C."/>
        </authorList>
    </citation>
    <scope>NUCLEOTIDE SEQUENCE</scope>
</reference>
<gene>
    <name evidence="2" type="ORF">SNAT2548_LOCUS3426</name>
</gene>
<dbReference type="EMBL" id="CAJNDS010000209">
    <property type="protein sequence ID" value="CAE7028562.1"/>
    <property type="molecule type" value="Genomic_DNA"/>
</dbReference>
<protein>
    <submittedName>
        <fullName evidence="2">Uncharacterized protein</fullName>
    </submittedName>
</protein>
<dbReference type="SUPFAM" id="SSF56349">
    <property type="entry name" value="DNA breaking-rejoining enzymes"/>
    <property type="match status" value="1"/>
</dbReference>
<keyword evidence="1" id="KW-0233">DNA recombination</keyword>
<dbReference type="GO" id="GO:0003677">
    <property type="term" value="F:DNA binding"/>
    <property type="evidence" value="ECO:0007669"/>
    <property type="project" value="InterPro"/>
</dbReference>
<evidence type="ECO:0000256" key="1">
    <source>
        <dbReference type="ARBA" id="ARBA00023172"/>
    </source>
</evidence>
<dbReference type="AlphaFoldDB" id="A0A812IB49"/>
<comment type="caution">
    <text evidence="2">The sequence shown here is derived from an EMBL/GenBank/DDBJ whole genome shotgun (WGS) entry which is preliminary data.</text>
</comment>
<proteinExistence type="predicted"/>
<dbReference type="InterPro" id="IPR011010">
    <property type="entry name" value="DNA_brk_join_enz"/>
</dbReference>
<evidence type="ECO:0000313" key="2">
    <source>
        <dbReference type="EMBL" id="CAE7028562.1"/>
    </source>
</evidence>
<dbReference type="Proteomes" id="UP000604046">
    <property type="component" value="Unassembled WGS sequence"/>
</dbReference>
<name>A0A812IB49_9DINO</name>